<dbReference type="EMBL" id="LR862147">
    <property type="protein sequence ID" value="CAD1828505.1"/>
    <property type="molecule type" value="Genomic_DNA"/>
</dbReference>
<dbReference type="PANTHER" id="PTHR35357:SF8">
    <property type="entry name" value="OS01G0111000 PROTEIN"/>
    <property type="match status" value="1"/>
</dbReference>
<evidence type="ECO:0000256" key="4">
    <source>
        <dbReference type="SAM" id="SignalP"/>
    </source>
</evidence>
<proteinExistence type="inferred from homology"/>
<evidence type="ECO:0000259" key="5">
    <source>
        <dbReference type="SMART" id="SM00856"/>
    </source>
</evidence>
<evidence type="ECO:0000313" key="6">
    <source>
        <dbReference type="EMBL" id="CAD1828505.1"/>
    </source>
</evidence>
<dbReference type="GO" id="GO:0004857">
    <property type="term" value="F:enzyme inhibitor activity"/>
    <property type="evidence" value="ECO:0007669"/>
    <property type="project" value="InterPro"/>
</dbReference>
<keyword evidence="2" id="KW-1015">Disulfide bond</keyword>
<accession>A0A6V7PCE5</accession>
<feature type="signal peptide" evidence="4">
    <location>
        <begin position="1"/>
        <end position="20"/>
    </location>
</feature>
<keyword evidence="1 4" id="KW-0732">Signal</keyword>
<sequence length="189" mass="19390">MAAASPSVLLLLLCLPLVLSLAIAVAASQPNPNKKVIEETCKCTTVHSALCVEALTAVDMGGAAADARGLAAVAVRLAERNATGTAEEVARLRDEAEARGAAGEGEEECLGECEELYEDTVEQLEGAAAALEAGKFADAAAAAEAALAGVRVCQDGCRAVPDHKNVLTKRNGDVSRLCSIAISIIRLLH</sequence>
<evidence type="ECO:0000256" key="1">
    <source>
        <dbReference type="ARBA" id="ARBA00022729"/>
    </source>
</evidence>
<evidence type="ECO:0000256" key="3">
    <source>
        <dbReference type="ARBA" id="ARBA00038471"/>
    </source>
</evidence>
<gene>
    <name evidence="6" type="ORF">CB5_LOCUS11716</name>
</gene>
<protein>
    <recommendedName>
        <fullName evidence="5">Pectinesterase inhibitor domain-containing protein</fullName>
    </recommendedName>
</protein>
<dbReference type="NCBIfam" id="TIGR01614">
    <property type="entry name" value="PME_inhib"/>
    <property type="match status" value="1"/>
</dbReference>
<dbReference type="InterPro" id="IPR006501">
    <property type="entry name" value="Pectinesterase_inhib_dom"/>
</dbReference>
<dbReference type="AlphaFoldDB" id="A0A6V7PCE5"/>
<organism evidence="6">
    <name type="scientific">Ananas comosus var. bracteatus</name>
    <name type="common">red pineapple</name>
    <dbReference type="NCBI Taxonomy" id="296719"/>
    <lineage>
        <taxon>Eukaryota</taxon>
        <taxon>Viridiplantae</taxon>
        <taxon>Streptophyta</taxon>
        <taxon>Embryophyta</taxon>
        <taxon>Tracheophyta</taxon>
        <taxon>Spermatophyta</taxon>
        <taxon>Magnoliopsida</taxon>
        <taxon>Liliopsida</taxon>
        <taxon>Poales</taxon>
        <taxon>Bromeliaceae</taxon>
        <taxon>Bromelioideae</taxon>
        <taxon>Ananas</taxon>
    </lineage>
</organism>
<feature type="chain" id="PRO_5028078323" description="Pectinesterase inhibitor domain-containing protein" evidence="4">
    <location>
        <begin position="21"/>
        <end position="189"/>
    </location>
</feature>
<dbReference type="InterPro" id="IPR035513">
    <property type="entry name" value="Invertase/methylesterase_inhib"/>
</dbReference>
<comment type="similarity">
    <text evidence="3">Belongs to the PMEI family.</text>
</comment>
<dbReference type="SUPFAM" id="SSF101148">
    <property type="entry name" value="Plant invertase/pectin methylesterase inhibitor"/>
    <property type="match status" value="1"/>
</dbReference>
<dbReference type="Pfam" id="PF04043">
    <property type="entry name" value="PMEI"/>
    <property type="match status" value="1"/>
</dbReference>
<reference evidence="6" key="1">
    <citation type="submission" date="2020-07" db="EMBL/GenBank/DDBJ databases">
        <authorList>
            <person name="Lin J."/>
        </authorList>
    </citation>
    <scope>NUCLEOTIDE SEQUENCE</scope>
</reference>
<name>A0A6V7PCE5_ANACO</name>
<dbReference type="SMART" id="SM00856">
    <property type="entry name" value="PMEI"/>
    <property type="match status" value="1"/>
</dbReference>
<dbReference type="Gene3D" id="1.20.140.40">
    <property type="entry name" value="Invertase/pectin methylesterase inhibitor family protein"/>
    <property type="match status" value="1"/>
</dbReference>
<feature type="domain" description="Pectinesterase inhibitor" evidence="5">
    <location>
        <begin position="32"/>
        <end position="184"/>
    </location>
</feature>
<dbReference type="PANTHER" id="PTHR35357">
    <property type="entry name" value="OS02G0537100 PROTEIN"/>
    <property type="match status" value="1"/>
</dbReference>
<evidence type="ECO:0000256" key="2">
    <source>
        <dbReference type="ARBA" id="ARBA00023157"/>
    </source>
</evidence>